<feature type="region of interest" description="Disordered" evidence="1">
    <location>
        <begin position="1"/>
        <end position="27"/>
    </location>
</feature>
<dbReference type="AlphaFoldDB" id="A0A3L9Y3I3"/>
<accession>A0A3L9Y3I3</accession>
<feature type="compositionally biased region" description="Pro residues" evidence="1">
    <location>
        <begin position="66"/>
        <end position="81"/>
    </location>
</feature>
<reference evidence="3 4" key="1">
    <citation type="submission" date="2018-10" db="EMBL/GenBank/DDBJ databases">
        <authorList>
            <person name="Jung H.S."/>
            <person name="Jeon C.O."/>
        </authorList>
    </citation>
    <scope>NUCLEOTIDE SEQUENCE [LARGE SCALE GENOMIC DNA]</scope>
    <source>
        <strain evidence="3 4">MA-7-27</strain>
    </source>
</reference>
<dbReference type="Pfam" id="PF13801">
    <property type="entry name" value="Metal_resist"/>
    <property type="match status" value="1"/>
</dbReference>
<feature type="compositionally biased region" description="Basic and acidic residues" evidence="1">
    <location>
        <begin position="13"/>
        <end position="27"/>
    </location>
</feature>
<evidence type="ECO:0000256" key="2">
    <source>
        <dbReference type="SAM" id="Phobius"/>
    </source>
</evidence>
<evidence type="ECO:0000313" key="4">
    <source>
        <dbReference type="Proteomes" id="UP000281343"/>
    </source>
</evidence>
<gene>
    <name evidence="3" type="ORF">D9R08_05225</name>
</gene>
<comment type="caution">
    <text evidence="3">The sequence shown here is derived from an EMBL/GenBank/DDBJ whole genome shotgun (WGS) entry which is preliminary data.</text>
</comment>
<feature type="transmembrane region" description="Helical" evidence="2">
    <location>
        <begin position="89"/>
        <end position="110"/>
    </location>
</feature>
<dbReference type="Proteomes" id="UP000281343">
    <property type="component" value="Unassembled WGS sequence"/>
</dbReference>
<keyword evidence="2" id="KW-1133">Transmembrane helix</keyword>
<feature type="region of interest" description="Disordered" evidence="1">
    <location>
        <begin position="62"/>
        <end position="83"/>
    </location>
</feature>
<dbReference type="EMBL" id="RCNT01000002">
    <property type="protein sequence ID" value="RMA43334.1"/>
    <property type="molecule type" value="Genomic_DNA"/>
</dbReference>
<keyword evidence="4" id="KW-1185">Reference proteome</keyword>
<keyword evidence="2" id="KW-0472">Membrane</keyword>
<dbReference type="InterPro" id="IPR025961">
    <property type="entry name" value="Metal_resist"/>
</dbReference>
<name>A0A3L9Y3I3_9RHOB</name>
<keyword evidence="2" id="KW-0812">Transmembrane</keyword>
<protein>
    <submittedName>
        <fullName evidence="3">Periplasmic heavy metal sensor</fullName>
    </submittedName>
</protein>
<organism evidence="3 4">
    <name type="scientific">Rhodophyticola porphyridii</name>
    <dbReference type="NCBI Taxonomy" id="1852017"/>
    <lineage>
        <taxon>Bacteria</taxon>
        <taxon>Pseudomonadati</taxon>
        <taxon>Pseudomonadota</taxon>
        <taxon>Alphaproteobacteria</taxon>
        <taxon>Rhodobacterales</taxon>
        <taxon>Roseobacteraceae</taxon>
        <taxon>Rhodophyticola</taxon>
    </lineage>
</organism>
<proteinExistence type="predicted"/>
<sequence length="241" mass="26351">MAGPVGACRGRRDRSDDRDLCDRERRYAAERAVDRPDRGRQRRADAGDRFSCHFLRGGLSAMVETPPIPPTAPGPPAPPPRGAGRGVKIALGLSLALNLLIAGIVMGAVWGRLGGPPGSGEAPLALRTLGLGPLIYVLERDDRAALRARMEEGQDRFRPELRGLGHSVHRFGEALRSEPFDRAAAAAALEQQRRNVQGLQTEGHRLLLDQLEAMTPEARADLADRLQRRLSRSMRRGDRSQ</sequence>
<evidence type="ECO:0000313" key="3">
    <source>
        <dbReference type="EMBL" id="RMA43334.1"/>
    </source>
</evidence>
<evidence type="ECO:0000256" key="1">
    <source>
        <dbReference type="SAM" id="MobiDB-lite"/>
    </source>
</evidence>